<name>A0ABT1RQH4_9FIRM</name>
<dbReference type="SUPFAM" id="SSF47413">
    <property type="entry name" value="lambda repressor-like DNA-binding domains"/>
    <property type="match status" value="1"/>
</dbReference>
<dbReference type="EMBL" id="JANFXK010000010">
    <property type="protein sequence ID" value="MCQ4637136.1"/>
    <property type="molecule type" value="Genomic_DNA"/>
</dbReference>
<feature type="domain" description="HTH cro/C1-type" evidence="1">
    <location>
        <begin position="7"/>
        <end position="62"/>
    </location>
</feature>
<dbReference type="PROSITE" id="PS50943">
    <property type="entry name" value="HTH_CROC1"/>
    <property type="match status" value="1"/>
</dbReference>
<dbReference type="Pfam" id="PF02796">
    <property type="entry name" value="HTH_7"/>
    <property type="match status" value="1"/>
</dbReference>
<dbReference type="InterPro" id="IPR010982">
    <property type="entry name" value="Lambda_DNA-bd_dom_sf"/>
</dbReference>
<dbReference type="RefSeq" id="WP_256132328.1">
    <property type="nucleotide sequence ID" value="NZ_JANFXK010000010.1"/>
</dbReference>
<evidence type="ECO:0000313" key="3">
    <source>
        <dbReference type="Proteomes" id="UP001524502"/>
    </source>
</evidence>
<organism evidence="2 3">
    <name type="scientific">Anaerovorax odorimutans</name>
    <dbReference type="NCBI Taxonomy" id="109327"/>
    <lineage>
        <taxon>Bacteria</taxon>
        <taxon>Bacillati</taxon>
        <taxon>Bacillota</taxon>
        <taxon>Clostridia</taxon>
        <taxon>Peptostreptococcales</taxon>
        <taxon>Anaerovoracaceae</taxon>
        <taxon>Anaerovorax</taxon>
    </lineage>
</organism>
<sequence>MVDVKELRRKMREYGLSIDDLAKRMGISRATLYRKFNSAGKNFSIKEANSIVKELKLSKEEASDIFLIRMSHVMRLASKGVQEDLQRNKYLMKEGEKRQ</sequence>
<gene>
    <name evidence="2" type="ORF">NE619_10400</name>
</gene>
<evidence type="ECO:0000313" key="2">
    <source>
        <dbReference type="EMBL" id="MCQ4637136.1"/>
    </source>
</evidence>
<keyword evidence="3" id="KW-1185">Reference proteome</keyword>
<dbReference type="Gene3D" id="1.10.260.40">
    <property type="entry name" value="lambda repressor-like DNA-binding domains"/>
    <property type="match status" value="1"/>
</dbReference>
<evidence type="ECO:0000259" key="1">
    <source>
        <dbReference type="PROSITE" id="PS50943"/>
    </source>
</evidence>
<accession>A0ABT1RQH4</accession>
<comment type="caution">
    <text evidence="2">The sequence shown here is derived from an EMBL/GenBank/DDBJ whole genome shotgun (WGS) entry which is preliminary data.</text>
</comment>
<reference evidence="2 3" key="1">
    <citation type="submission" date="2022-06" db="EMBL/GenBank/DDBJ databases">
        <title>Isolation of gut microbiota from human fecal samples.</title>
        <authorList>
            <person name="Pamer E.G."/>
            <person name="Barat B."/>
            <person name="Waligurski E."/>
            <person name="Medina S."/>
            <person name="Paddock L."/>
            <person name="Mostad J."/>
        </authorList>
    </citation>
    <scope>NUCLEOTIDE SEQUENCE [LARGE SCALE GENOMIC DNA]</scope>
    <source>
        <strain evidence="2 3">SL.3.17</strain>
    </source>
</reference>
<dbReference type="Proteomes" id="UP001524502">
    <property type="component" value="Unassembled WGS sequence"/>
</dbReference>
<proteinExistence type="predicted"/>
<dbReference type="InterPro" id="IPR006120">
    <property type="entry name" value="Resolvase_HTH_dom"/>
</dbReference>
<protein>
    <submittedName>
        <fullName evidence="2">Helix-turn-helix domain-containing protein</fullName>
    </submittedName>
</protein>
<dbReference type="InterPro" id="IPR001387">
    <property type="entry name" value="Cro/C1-type_HTH"/>
</dbReference>
<dbReference type="SMART" id="SM00530">
    <property type="entry name" value="HTH_XRE"/>
    <property type="match status" value="1"/>
</dbReference>